<protein>
    <submittedName>
        <fullName evidence="2">Uncharacterized protein</fullName>
    </submittedName>
</protein>
<evidence type="ECO:0000313" key="2">
    <source>
        <dbReference type="EMBL" id="EWC59275.1"/>
    </source>
</evidence>
<proteinExistence type="predicted"/>
<keyword evidence="3" id="KW-1185">Reference proteome</keyword>
<dbReference type="AlphaFoldDB" id="W7IEJ4"/>
<dbReference type="EMBL" id="AYXG01000210">
    <property type="protein sequence ID" value="EWC59275.1"/>
    <property type="molecule type" value="Genomic_DNA"/>
</dbReference>
<reference evidence="2 3" key="1">
    <citation type="journal article" date="2014" name="Genome Announc.">
        <title>Draft Genome Sequence of the Antitrypanosomally Active Sponge-Associated Bacterium Actinokineospora sp. Strain EG49.</title>
        <authorList>
            <person name="Harjes J."/>
            <person name="Ryu T."/>
            <person name="Abdelmohsen U.R."/>
            <person name="Moitinho-Silva L."/>
            <person name="Horn H."/>
            <person name="Ravasi T."/>
            <person name="Hentschel U."/>
        </authorList>
    </citation>
    <scope>NUCLEOTIDE SEQUENCE [LARGE SCALE GENOMIC DNA]</scope>
    <source>
        <strain evidence="2 3">EG49</strain>
    </source>
</reference>
<dbReference type="Proteomes" id="UP000019277">
    <property type="component" value="Unassembled WGS sequence"/>
</dbReference>
<feature type="region of interest" description="Disordered" evidence="1">
    <location>
        <begin position="36"/>
        <end position="65"/>
    </location>
</feature>
<accession>W7IEJ4</accession>
<comment type="caution">
    <text evidence="2">The sequence shown here is derived from an EMBL/GenBank/DDBJ whole genome shotgun (WGS) entry which is preliminary data.</text>
</comment>
<name>W7IEJ4_9PSEU</name>
<gene>
    <name evidence="2" type="ORF">UO65_5432</name>
</gene>
<organism evidence="2 3">
    <name type="scientific">Actinokineospora spheciospongiae</name>
    <dbReference type="NCBI Taxonomy" id="909613"/>
    <lineage>
        <taxon>Bacteria</taxon>
        <taxon>Bacillati</taxon>
        <taxon>Actinomycetota</taxon>
        <taxon>Actinomycetes</taxon>
        <taxon>Pseudonocardiales</taxon>
        <taxon>Pseudonocardiaceae</taxon>
        <taxon>Actinokineospora</taxon>
    </lineage>
</organism>
<feature type="compositionally biased region" description="Basic and acidic residues" evidence="1">
    <location>
        <begin position="56"/>
        <end position="65"/>
    </location>
</feature>
<evidence type="ECO:0000256" key="1">
    <source>
        <dbReference type="SAM" id="MobiDB-lite"/>
    </source>
</evidence>
<evidence type="ECO:0000313" key="3">
    <source>
        <dbReference type="Proteomes" id="UP000019277"/>
    </source>
</evidence>
<sequence length="65" mass="7615">MLTWGRLRALKMVLDKSKPEQRPELIREVGDMFRVRGRQRPTSLPGSHNRWPRSGNRKEEVSGET</sequence>